<dbReference type="EMBL" id="MNCJ02000330">
    <property type="protein sequence ID" value="KAF5763652.1"/>
    <property type="molecule type" value="Genomic_DNA"/>
</dbReference>
<dbReference type="SUPFAM" id="SSF55307">
    <property type="entry name" value="Tubulin C-terminal domain-like"/>
    <property type="match status" value="1"/>
</dbReference>
<dbReference type="GO" id="GO:0005525">
    <property type="term" value="F:GTP binding"/>
    <property type="evidence" value="ECO:0007669"/>
    <property type="project" value="UniProtKB-KW"/>
</dbReference>
<organism evidence="3 4">
    <name type="scientific">Helianthus annuus</name>
    <name type="common">Common sunflower</name>
    <dbReference type="NCBI Taxonomy" id="4232"/>
    <lineage>
        <taxon>Eukaryota</taxon>
        <taxon>Viridiplantae</taxon>
        <taxon>Streptophyta</taxon>
        <taxon>Embryophyta</taxon>
        <taxon>Tracheophyta</taxon>
        <taxon>Spermatophyta</taxon>
        <taxon>Magnoliopsida</taxon>
        <taxon>eudicotyledons</taxon>
        <taxon>Gunneridae</taxon>
        <taxon>Pentapetalae</taxon>
        <taxon>asterids</taxon>
        <taxon>campanulids</taxon>
        <taxon>Asterales</taxon>
        <taxon>Asteraceae</taxon>
        <taxon>Asteroideae</taxon>
        <taxon>Heliantheae alliance</taxon>
        <taxon>Heliantheae</taxon>
        <taxon>Helianthus</taxon>
    </lineage>
</organism>
<dbReference type="Gene3D" id="3.30.1330.20">
    <property type="entry name" value="Tubulin/FtsZ, C-terminal domain"/>
    <property type="match status" value="1"/>
</dbReference>
<keyword evidence="4" id="KW-1185">Reference proteome</keyword>
<evidence type="ECO:0000313" key="4">
    <source>
        <dbReference type="Proteomes" id="UP000215914"/>
    </source>
</evidence>
<reference evidence="3" key="2">
    <citation type="submission" date="2020-06" db="EMBL/GenBank/DDBJ databases">
        <title>Helianthus annuus Genome sequencing and assembly Release 2.</title>
        <authorList>
            <person name="Gouzy J."/>
            <person name="Langlade N."/>
            <person name="Munos S."/>
        </authorList>
    </citation>
    <scope>NUCLEOTIDE SEQUENCE</scope>
    <source>
        <tissue evidence="3">Leaves</tissue>
    </source>
</reference>
<name>A0A9K3DZV4_HELAN</name>
<proteinExistence type="predicted"/>
<dbReference type="InterPro" id="IPR037103">
    <property type="entry name" value="Tubulin/FtsZ-like_C"/>
</dbReference>
<dbReference type="Gramene" id="mRNA:HanXRQr2_Chr15g0682851">
    <property type="protein sequence ID" value="CDS:HanXRQr2_Chr15g0682851.1"/>
    <property type="gene ID" value="HanXRQr2_Chr15g0682851"/>
</dbReference>
<keyword evidence="2" id="KW-0342">GTP-binding</keyword>
<evidence type="ECO:0000313" key="3">
    <source>
        <dbReference type="EMBL" id="KAF5763652.1"/>
    </source>
</evidence>
<dbReference type="AlphaFoldDB" id="A0A9K3DZV4"/>
<dbReference type="Proteomes" id="UP000215914">
    <property type="component" value="Unassembled WGS sequence"/>
</dbReference>
<evidence type="ECO:0000256" key="1">
    <source>
        <dbReference type="ARBA" id="ARBA00022741"/>
    </source>
</evidence>
<evidence type="ECO:0000256" key="2">
    <source>
        <dbReference type="ARBA" id="ARBA00023134"/>
    </source>
</evidence>
<sequence length="64" mass="7456">MKRLYWPIFILLVDNRCPNGFKCDINYQASTFAPGDLIKVQRAVCMISNNRAVAKVLQKRYHIL</sequence>
<gene>
    <name evidence="3" type="ORF">HanXRQr2_Chr15g0682851</name>
</gene>
<reference evidence="3" key="1">
    <citation type="journal article" date="2017" name="Nature">
        <title>The sunflower genome provides insights into oil metabolism, flowering and Asterid evolution.</title>
        <authorList>
            <person name="Badouin H."/>
            <person name="Gouzy J."/>
            <person name="Grassa C.J."/>
            <person name="Murat F."/>
            <person name="Staton S.E."/>
            <person name="Cottret L."/>
            <person name="Lelandais-Briere C."/>
            <person name="Owens G.L."/>
            <person name="Carrere S."/>
            <person name="Mayjonade B."/>
            <person name="Legrand L."/>
            <person name="Gill N."/>
            <person name="Kane N.C."/>
            <person name="Bowers J.E."/>
            <person name="Hubner S."/>
            <person name="Bellec A."/>
            <person name="Berard A."/>
            <person name="Berges H."/>
            <person name="Blanchet N."/>
            <person name="Boniface M.C."/>
            <person name="Brunel D."/>
            <person name="Catrice O."/>
            <person name="Chaidir N."/>
            <person name="Claudel C."/>
            <person name="Donnadieu C."/>
            <person name="Faraut T."/>
            <person name="Fievet G."/>
            <person name="Helmstetter N."/>
            <person name="King M."/>
            <person name="Knapp S.J."/>
            <person name="Lai Z."/>
            <person name="Le Paslier M.C."/>
            <person name="Lippi Y."/>
            <person name="Lorenzon L."/>
            <person name="Mandel J.R."/>
            <person name="Marage G."/>
            <person name="Marchand G."/>
            <person name="Marquand E."/>
            <person name="Bret-Mestries E."/>
            <person name="Morien E."/>
            <person name="Nambeesan S."/>
            <person name="Nguyen T."/>
            <person name="Pegot-Espagnet P."/>
            <person name="Pouilly N."/>
            <person name="Raftis F."/>
            <person name="Sallet E."/>
            <person name="Schiex T."/>
            <person name="Thomas J."/>
            <person name="Vandecasteele C."/>
            <person name="Vares D."/>
            <person name="Vear F."/>
            <person name="Vautrin S."/>
            <person name="Crespi M."/>
            <person name="Mangin B."/>
            <person name="Burke J.M."/>
            <person name="Salse J."/>
            <person name="Munos S."/>
            <person name="Vincourt P."/>
            <person name="Rieseberg L.H."/>
            <person name="Langlade N.B."/>
        </authorList>
    </citation>
    <scope>NUCLEOTIDE SEQUENCE</scope>
    <source>
        <tissue evidence="3">Leaves</tissue>
    </source>
</reference>
<keyword evidence="1" id="KW-0547">Nucleotide-binding</keyword>
<dbReference type="InterPro" id="IPR008280">
    <property type="entry name" value="Tub_FtsZ_C"/>
</dbReference>
<accession>A0A9K3DZV4</accession>
<comment type="caution">
    <text evidence="3">The sequence shown here is derived from an EMBL/GenBank/DDBJ whole genome shotgun (WGS) entry which is preliminary data.</text>
</comment>
<protein>
    <submittedName>
        <fullName evidence="3">Tubulin</fullName>
    </submittedName>
</protein>